<protein>
    <submittedName>
        <fullName evidence="14">Cation transport protein</fullName>
    </submittedName>
</protein>
<evidence type="ECO:0000256" key="2">
    <source>
        <dbReference type="ARBA" id="ARBA00009137"/>
    </source>
</evidence>
<feature type="transmembrane region" description="Helical" evidence="13">
    <location>
        <begin position="12"/>
        <end position="32"/>
    </location>
</feature>
<keyword evidence="15" id="KW-1185">Reference proteome</keyword>
<dbReference type="RefSeq" id="WP_006418818.1">
    <property type="nucleotide sequence ID" value="NZ_AENN01000017.1"/>
</dbReference>
<feature type="transmembrane region" description="Helical" evidence="13">
    <location>
        <begin position="187"/>
        <end position="207"/>
    </location>
</feature>
<feature type="transmembrane region" description="Helical" evidence="13">
    <location>
        <begin position="327"/>
        <end position="350"/>
    </location>
</feature>
<evidence type="ECO:0000313" key="15">
    <source>
        <dbReference type="Proteomes" id="UP000005990"/>
    </source>
</evidence>
<dbReference type="PIRSF" id="PIRSF006247">
    <property type="entry name" value="TrkH"/>
    <property type="match status" value="1"/>
</dbReference>
<dbReference type="AlphaFoldDB" id="E4KQZ2"/>
<keyword evidence="3" id="KW-0813">Transport</keyword>
<evidence type="ECO:0000256" key="4">
    <source>
        <dbReference type="ARBA" id="ARBA00022475"/>
    </source>
</evidence>
<feature type="transmembrane region" description="Helical" evidence="13">
    <location>
        <begin position="272"/>
        <end position="294"/>
    </location>
</feature>
<keyword evidence="6" id="KW-0633">Potassium transport</keyword>
<dbReference type="PANTHER" id="PTHR32024">
    <property type="entry name" value="TRK SYSTEM POTASSIUM UPTAKE PROTEIN TRKG-RELATED"/>
    <property type="match status" value="1"/>
</dbReference>
<feature type="binding site" evidence="12">
    <location>
        <position position="220"/>
    </location>
    <ligand>
        <name>K(+)</name>
        <dbReference type="ChEBI" id="CHEBI:29103"/>
    </ligand>
</feature>
<sequence length="482" mass="52737">MNKRLVFSFLGNIAYLEAGLLVFPIIVGLIYRESLASLSAYVWVQAILILLGFALRKLSPDQAIYTFVDGLAITSLAWLFLSFFGGLPLYISGQIPSLVDAVFEMASGFTTTGASILINVEALSQSALFWRSFSHLVGGMGLLVFAFAFVPQKGQGTVNIMRAEVPGPKFGKLVAKNENYAFMLYKIYLIMTAVLVLILMLTGMSLFDSLIYAFGAAGTGGFANKAESVAYFHNPAAEYVLSIAMILFGFNFNLYYFMMLGRIKDIFENEELRLFLLIIGLAIIGIMISLSGSYDSLEVLFRDTLFTVSTIISTTGYATVDFALWPLFTHVILLILMFSGGMAGSTAGGLKVSRLLIYGKTIIRELRLNLQPRRVLPITIDGEILAESYVKQTFFYFGLYGLIFIIGVLVVSVSQGPFLTAFSAVSATLNNIGPGMGVVGPTGSYAGFTVISKIVLTFLMIIGRLEIYPVLILFNYKVWAKG</sequence>
<evidence type="ECO:0000256" key="6">
    <source>
        <dbReference type="ARBA" id="ARBA00022538"/>
    </source>
</evidence>
<dbReference type="EMBL" id="AENN01000017">
    <property type="protein sequence ID" value="EFR30658.1"/>
    <property type="molecule type" value="Genomic_DNA"/>
</dbReference>
<feature type="transmembrane region" description="Helical" evidence="13">
    <location>
        <begin position="38"/>
        <end position="55"/>
    </location>
</feature>
<dbReference type="eggNOG" id="COG0168">
    <property type="taxonomic scope" value="Bacteria"/>
</dbReference>
<keyword evidence="4" id="KW-1003">Cell membrane</keyword>
<feature type="binding site" evidence="12">
    <location>
        <position position="431"/>
    </location>
    <ligand>
        <name>K(+)</name>
        <dbReference type="ChEBI" id="CHEBI:29103"/>
    </ligand>
</feature>
<feature type="transmembrane region" description="Helical" evidence="13">
    <location>
        <begin position="454"/>
        <end position="476"/>
    </location>
</feature>
<evidence type="ECO:0000313" key="14">
    <source>
        <dbReference type="EMBL" id="EFR30658.1"/>
    </source>
</evidence>
<feature type="transmembrane region" description="Helical" evidence="13">
    <location>
        <begin position="394"/>
        <end position="413"/>
    </location>
</feature>
<dbReference type="GO" id="GO:0015379">
    <property type="term" value="F:potassium:chloride symporter activity"/>
    <property type="evidence" value="ECO:0007669"/>
    <property type="project" value="InterPro"/>
</dbReference>
<feature type="binding site" evidence="12">
    <location>
        <position position="314"/>
    </location>
    <ligand>
        <name>K(+)</name>
        <dbReference type="ChEBI" id="CHEBI:29103"/>
    </ligand>
</feature>
<reference evidence="14 15" key="1">
    <citation type="submission" date="2010-10" db="EMBL/GenBank/DDBJ databases">
        <authorList>
            <person name="Durkin A.S."/>
            <person name="Madupu R."/>
            <person name="Torralba M."/>
            <person name="Gillis M."/>
            <person name="Methe B."/>
            <person name="Sutton G."/>
            <person name="Nelson K.E."/>
        </authorList>
    </citation>
    <scope>NUCLEOTIDE SEQUENCE [LARGE SCALE GENOMIC DNA]</scope>
    <source>
        <strain evidence="14 15">ACS-139-V-Col8</strain>
    </source>
</reference>
<organism evidence="14 15">
    <name type="scientific">Eremococcus coleocola ACS-139-V-Col8</name>
    <dbReference type="NCBI Taxonomy" id="908337"/>
    <lineage>
        <taxon>Bacteria</taxon>
        <taxon>Bacillati</taxon>
        <taxon>Bacillota</taxon>
        <taxon>Bacilli</taxon>
        <taxon>Lactobacillales</taxon>
        <taxon>Aerococcaceae</taxon>
        <taxon>Eremococcus</taxon>
    </lineage>
</organism>
<evidence type="ECO:0000256" key="10">
    <source>
        <dbReference type="ARBA" id="ARBA00023065"/>
    </source>
</evidence>
<keyword evidence="8 12" id="KW-0630">Potassium</keyword>
<evidence type="ECO:0000256" key="7">
    <source>
        <dbReference type="ARBA" id="ARBA00022692"/>
    </source>
</evidence>
<dbReference type="STRING" id="908337.HMPREF9257_0702"/>
<evidence type="ECO:0000256" key="5">
    <source>
        <dbReference type="ARBA" id="ARBA00022519"/>
    </source>
</evidence>
<dbReference type="InterPro" id="IPR004772">
    <property type="entry name" value="TrkH"/>
</dbReference>
<feature type="binding site" evidence="12">
    <location>
        <position position="112"/>
    </location>
    <ligand>
        <name>K(+)</name>
        <dbReference type="ChEBI" id="CHEBI:29103"/>
    </ligand>
</feature>
<feature type="transmembrane region" description="Helical" evidence="13">
    <location>
        <begin position="239"/>
        <end position="260"/>
    </location>
</feature>
<dbReference type="GO" id="GO:0046872">
    <property type="term" value="F:metal ion binding"/>
    <property type="evidence" value="ECO:0007669"/>
    <property type="project" value="UniProtKB-KW"/>
</dbReference>
<evidence type="ECO:0000256" key="8">
    <source>
        <dbReference type="ARBA" id="ARBA00022958"/>
    </source>
</evidence>
<keyword evidence="11 13" id="KW-0472">Membrane</keyword>
<keyword evidence="10" id="KW-0406">Ion transport</keyword>
<evidence type="ECO:0000256" key="12">
    <source>
        <dbReference type="PIRSR" id="PIRSR006247-1"/>
    </source>
</evidence>
<dbReference type="Proteomes" id="UP000005990">
    <property type="component" value="Unassembled WGS sequence"/>
</dbReference>
<evidence type="ECO:0000256" key="9">
    <source>
        <dbReference type="ARBA" id="ARBA00022989"/>
    </source>
</evidence>
<dbReference type="OrthoDB" id="9810952at2"/>
<comment type="caution">
    <text evidence="14">The sequence shown here is derived from an EMBL/GenBank/DDBJ whole genome shotgun (WGS) entry which is preliminary data.</text>
</comment>
<evidence type="ECO:0000256" key="13">
    <source>
        <dbReference type="SAM" id="Phobius"/>
    </source>
</evidence>
<feature type="binding site" evidence="12">
    <location>
        <position position="111"/>
    </location>
    <ligand>
        <name>K(+)</name>
        <dbReference type="ChEBI" id="CHEBI:29103"/>
    </ligand>
</feature>
<keyword evidence="7 13" id="KW-0812">Transmembrane</keyword>
<dbReference type="PANTHER" id="PTHR32024:SF2">
    <property type="entry name" value="TRK SYSTEM POTASSIUM UPTAKE PROTEIN TRKG-RELATED"/>
    <property type="match status" value="1"/>
</dbReference>
<dbReference type="Pfam" id="PF02386">
    <property type="entry name" value="TrkH"/>
    <property type="match status" value="1"/>
</dbReference>
<evidence type="ECO:0000256" key="11">
    <source>
        <dbReference type="ARBA" id="ARBA00023136"/>
    </source>
</evidence>
<keyword evidence="5" id="KW-0997">Cell inner membrane</keyword>
<evidence type="ECO:0000256" key="1">
    <source>
        <dbReference type="ARBA" id="ARBA00004429"/>
    </source>
</evidence>
<comment type="similarity">
    <text evidence="2">Belongs to the TrkH potassium transport family.</text>
</comment>
<dbReference type="GO" id="GO:0005886">
    <property type="term" value="C:plasma membrane"/>
    <property type="evidence" value="ECO:0007669"/>
    <property type="project" value="UniProtKB-SubCell"/>
</dbReference>
<keyword evidence="12" id="KW-0479">Metal-binding</keyword>
<gene>
    <name evidence="14" type="ORF">HMPREF9257_0702</name>
</gene>
<accession>E4KQZ2</accession>
<proteinExistence type="inferred from homology"/>
<feature type="transmembrane region" description="Helical" evidence="13">
    <location>
        <begin position="133"/>
        <end position="151"/>
    </location>
</feature>
<feature type="binding site" evidence="12">
    <location>
        <position position="315"/>
    </location>
    <ligand>
        <name>K(+)</name>
        <dbReference type="ChEBI" id="CHEBI:29103"/>
    </ligand>
</feature>
<dbReference type="InterPro" id="IPR003445">
    <property type="entry name" value="Cat_transpt"/>
</dbReference>
<feature type="transmembrane region" description="Helical" evidence="13">
    <location>
        <begin position="67"/>
        <end position="91"/>
    </location>
</feature>
<name>E4KQZ2_9LACT</name>
<keyword evidence="9 13" id="KW-1133">Transmembrane helix</keyword>
<comment type="subcellular location">
    <subcellularLocation>
        <location evidence="1">Cell inner membrane</location>
        <topology evidence="1">Multi-pass membrane protein</topology>
    </subcellularLocation>
</comment>
<evidence type="ECO:0000256" key="3">
    <source>
        <dbReference type="ARBA" id="ARBA00022448"/>
    </source>
</evidence>